<comment type="caution">
    <text evidence="2">The sequence shown here is derived from an EMBL/GenBank/DDBJ whole genome shotgun (WGS) entry which is preliminary data.</text>
</comment>
<feature type="coiled-coil region" evidence="1">
    <location>
        <begin position="15"/>
        <end position="49"/>
    </location>
</feature>
<evidence type="ECO:0000313" key="2">
    <source>
        <dbReference type="EMBL" id="KAL3780459.1"/>
    </source>
</evidence>
<dbReference type="AlphaFoldDB" id="A0ABD3NWV1"/>
<dbReference type="EMBL" id="JALLPJ020000889">
    <property type="protein sequence ID" value="KAL3780459.1"/>
    <property type="molecule type" value="Genomic_DNA"/>
</dbReference>
<keyword evidence="1" id="KW-0175">Coiled coil</keyword>
<evidence type="ECO:0000256" key="1">
    <source>
        <dbReference type="SAM" id="Coils"/>
    </source>
</evidence>
<protein>
    <submittedName>
        <fullName evidence="2">Uncharacterized protein</fullName>
    </submittedName>
</protein>
<name>A0ABD3NWV1_9STRA</name>
<gene>
    <name evidence="2" type="ORF">ACHAWO_011782</name>
</gene>
<sequence length="500" mass="56927">MDRLRVDLMRSQLSCNLEKQRAKRLEIELKDERKRCEKLKAELERLKQRGVDDVNSRVARVDGGSVQLAAARVKSNTAKNGSTATCTSTSAPFTGNSFDDLPPFAAALAANAEREEIERRRRLGLVFDDEFDDEIDLVSSEAEVVVRQTDALQLEDSDYPDSLNNICTVAQLAQSNVKQTTSKSTSLTQSAAEISNSTYSNLFSTINNSTINQLNSQYTPEYINDDIQTLRLNCILLTHQRATLQSKLKQSESLRKSLSVELKSVMTSERVLRGLQADWTRRLSEARKDMDGKREEWKKEMGVKTREWKSERRLLEEEISTLEKQRDELNGLIKNQKNITFVMGLFCELAKKQLVDSINEGKTYVSNSTVRIGNRIRYGTKSGPHRMLTVGGADGNKIYNNGDIGSTHNAFLLWLNKWTKRFISLMQRIRWQSRQKSDEIATADKLCISTASETILPTSDESMPLVIRKNIRKSKLYQPSTVFERKMRNVDSDVPDFMRD</sequence>
<reference evidence="2 3" key="1">
    <citation type="submission" date="2024-10" db="EMBL/GenBank/DDBJ databases">
        <title>Updated reference genomes for cyclostephanoid diatoms.</title>
        <authorList>
            <person name="Roberts W.R."/>
            <person name="Alverson A.J."/>
        </authorList>
    </citation>
    <scope>NUCLEOTIDE SEQUENCE [LARGE SCALE GENOMIC DNA]</scope>
    <source>
        <strain evidence="2 3">AJA010-31</strain>
    </source>
</reference>
<dbReference type="Proteomes" id="UP001530400">
    <property type="component" value="Unassembled WGS sequence"/>
</dbReference>
<organism evidence="2 3">
    <name type="scientific">Cyclotella atomus</name>
    <dbReference type="NCBI Taxonomy" id="382360"/>
    <lineage>
        <taxon>Eukaryota</taxon>
        <taxon>Sar</taxon>
        <taxon>Stramenopiles</taxon>
        <taxon>Ochrophyta</taxon>
        <taxon>Bacillariophyta</taxon>
        <taxon>Coscinodiscophyceae</taxon>
        <taxon>Thalassiosirophycidae</taxon>
        <taxon>Stephanodiscales</taxon>
        <taxon>Stephanodiscaceae</taxon>
        <taxon>Cyclotella</taxon>
    </lineage>
</organism>
<evidence type="ECO:0000313" key="3">
    <source>
        <dbReference type="Proteomes" id="UP001530400"/>
    </source>
</evidence>
<feature type="coiled-coil region" evidence="1">
    <location>
        <begin position="305"/>
        <end position="339"/>
    </location>
</feature>
<accession>A0ABD3NWV1</accession>
<proteinExistence type="predicted"/>
<keyword evidence="3" id="KW-1185">Reference proteome</keyword>